<keyword evidence="1" id="KW-0378">Hydrolase</keyword>
<organism evidence="4 5">
    <name type="scientific">Bacteroides finegoldii CL09T03C10</name>
    <dbReference type="NCBI Taxonomy" id="997888"/>
    <lineage>
        <taxon>Bacteria</taxon>
        <taxon>Pseudomonadati</taxon>
        <taxon>Bacteroidota</taxon>
        <taxon>Bacteroidia</taxon>
        <taxon>Bacteroidales</taxon>
        <taxon>Bacteroidaceae</taxon>
        <taxon>Bacteroides</taxon>
    </lineage>
</organism>
<dbReference type="Proteomes" id="UP000007995">
    <property type="component" value="Unassembled WGS sequence"/>
</dbReference>
<evidence type="ECO:0000259" key="2">
    <source>
        <dbReference type="Pfam" id="PF03648"/>
    </source>
</evidence>
<evidence type="ECO:0000313" key="5">
    <source>
        <dbReference type="Proteomes" id="UP000007995"/>
    </source>
</evidence>
<dbReference type="GO" id="GO:0046559">
    <property type="term" value="F:alpha-glucuronidase activity"/>
    <property type="evidence" value="ECO:0007669"/>
    <property type="project" value="InterPro"/>
</dbReference>
<dbReference type="Gene3D" id="1.20.58.2150">
    <property type="match status" value="1"/>
</dbReference>
<gene>
    <name evidence="4" type="ORF">HMPREF1057_02530</name>
</gene>
<dbReference type="EMBL" id="AGXW01000009">
    <property type="protein sequence ID" value="EKJ90495.1"/>
    <property type="molecule type" value="Genomic_DNA"/>
</dbReference>
<feature type="domain" description="Alpha glucuronidase N-terminal" evidence="2">
    <location>
        <begin position="55"/>
        <end position="152"/>
    </location>
</feature>
<reference evidence="4 5" key="1">
    <citation type="submission" date="2012-02" db="EMBL/GenBank/DDBJ databases">
        <title>The Genome Sequence of Bacteroides finegoldii CL09T03C10.</title>
        <authorList>
            <consortium name="The Broad Institute Genome Sequencing Platform"/>
            <person name="Earl A."/>
            <person name="Ward D."/>
            <person name="Feldgarden M."/>
            <person name="Gevers D."/>
            <person name="Zitomersky N.L."/>
            <person name="Coyne M.J."/>
            <person name="Comstock L.E."/>
            <person name="Young S.K."/>
            <person name="Zeng Q."/>
            <person name="Gargeya S."/>
            <person name="Fitzgerald M."/>
            <person name="Haas B."/>
            <person name="Abouelleil A."/>
            <person name="Alvarado L."/>
            <person name="Arachchi H.M."/>
            <person name="Berlin A."/>
            <person name="Chapman S.B."/>
            <person name="Gearin G."/>
            <person name="Goldberg J."/>
            <person name="Griggs A."/>
            <person name="Gujja S."/>
            <person name="Hansen M."/>
            <person name="Heiman D."/>
            <person name="Howarth C."/>
            <person name="Larimer J."/>
            <person name="Lui A."/>
            <person name="MacDonald P.J.P."/>
            <person name="McCowen C."/>
            <person name="Montmayeur A."/>
            <person name="Murphy C."/>
            <person name="Neiman D."/>
            <person name="Pearson M."/>
            <person name="Priest M."/>
            <person name="Roberts A."/>
            <person name="Saif S."/>
            <person name="Shea T."/>
            <person name="Sisk P."/>
            <person name="Stolte C."/>
            <person name="Sykes S."/>
            <person name="Wortman J."/>
            <person name="Nusbaum C."/>
            <person name="Birren B."/>
        </authorList>
    </citation>
    <scope>NUCLEOTIDE SEQUENCE [LARGE SCALE GENOMIC DNA]</scope>
    <source>
        <strain evidence="4 5">CL09T03C10</strain>
    </source>
</reference>
<dbReference type="InterPro" id="IPR042301">
    <property type="entry name" value="GH115_sf"/>
</dbReference>
<dbReference type="InterPro" id="IPR031924">
    <property type="entry name" value="GH115"/>
</dbReference>
<dbReference type="SUPFAM" id="SSF55545">
    <property type="entry name" value="beta-N-acetylhexosaminidase-like domain"/>
    <property type="match status" value="1"/>
</dbReference>
<dbReference type="Pfam" id="PF17829">
    <property type="entry name" value="GH115_C"/>
    <property type="match status" value="1"/>
</dbReference>
<dbReference type="InterPro" id="IPR041437">
    <property type="entry name" value="GH115_C"/>
</dbReference>
<evidence type="ECO:0000313" key="4">
    <source>
        <dbReference type="EMBL" id="EKJ90495.1"/>
    </source>
</evidence>
<dbReference type="InterPro" id="IPR005154">
    <property type="entry name" value="Glyco_hydro_67_aGlcAse_N"/>
</dbReference>
<evidence type="ECO:0000259" key="3">
    <source>
        <dbReference type="Pfam" id="PF17829"/>
    </source>
</evidence>
<dbReference type="Pfam" id="PF15979">
    <property type="entry name" value="Glyco_hydro_115"/>
    <property type="match status" value="1"/>
</dbReference>
<dbReference type="InterPro" id="IPR029018">
    <property type="entry name" value="Hex-like_dom2"/>
</dbReference>
<dbReference type="Pfam" id="PF03648">
    <property type="entry name" value="Glyco_hydro_67N"/>
    <property type="match status" value="1"/>
</dbReference>
<dbReference type="Gene3D" id="3.30.379.10">
    <property type="entry name" value="Chitobiase/beta-hexosaminidase domain 2-like"/>
    <property type="match status" value="1"/>
</dbReference>
<dbReference type="HOGENOM" id="CLU_004852_0_0_10"/>
<dbReference type="GO" id="GO:0045493">
    <property type="term" value="P:xylan catabolic process"/>
    <property type="evidence" value="ECO:0007669"/>
    <property type="project" value="InterPro"/>
</dbReference>
<name>K5CMC6_9BACE</name>
<feature type="domain" description="Gylcosyl hydrolase 115 C-terminal" evidence="3">
    <location>
        <begin position="681"/>
        <end position="849"/>
    </location>
</feature>
<accession>K5CMC6</accession>
<dbReference type="Gene3D" id="3.20.20.520">
    <property type="entry name" value="Glycosyl hydrolase family 115"/>
    <property type="match status" value="1"/>
</dbReference>
<dbReference type="PANTHER" id="PTHR37842:SF2">
    <property type="entry name" value="GYLCOSYL HYDROLASE 115 C-TERMINAL DOMAIN-CONTAINING PROTEIN"/>
    <property type="match status" value="1"/>
</dbReference>
<evidence type="ECO:0008006" key="6">
    <source>
        <dbReference type="Google" id="ProtNLM"/>
    </source>
</evidence>
<evidence type="ECO:0000256" key="1">
    <source>
        <dbReference type="ARBA" id="ARBA00022801"/>
    </source>
</evidence>
<dbReference type="PANTHER" id="PTHR37842">
    <property type="match status" value="1"/>
</dbReference>
<dbReference type="Gene3D" id="2.60.120.1620">
    <property type="match status" value="1"/>
</dbReference>
<sequence length="862" mass="99536">MHTMKKVLLLLWLSIVSLSMFSAEQFISFTPLADYFPLIVNGQPCIIKCDSNIDKGVKIAIDNLQQDIFNVCGTKPEILTEGNNKRCVLIGTYQSPVIQQLIKSKKLNKNELNEKTEKFLLQIITNPCEGVDEALVIAGSDKRGTIYGIYELSRQMGVSPWYWWADVPVAKQKNVYIKPGIYTDGEPAVRYRGIFLNDEAPCLTSWVKHTYGTKYGDHRFYARVFELILRLRGNFMWPAMWSWSFYADDPENSKTANEMGIIMGTSHHEPMARNHQEWARKRKEYGVWDYASNQKTIDQFFREGIERAADTEDLITIGMRGDGDAPMGGKEGKDHEYAARDKDNIRLLEKIFKNQRRIIKEVTGEAPEKRPQVWAIYKEVQRYYDMGLRAPDDVIMLLTDDNWGNVTRLPNAEERKHPGGWGMYYHVDYVGAPRNSKWLNVTPIQNMWEQLQLTYDYGVDKLWILNVGDLKPMEYPITLFLDMAWNPKQYTADNLLEHPRQFCAQQFGKEQADEAMRILNLYSKYAGRVTPEMLDCKTYNLKTGEWKQVSDEFVKLEAEALRQYTTLKPEYKDAYKQLILFPVQAMSNLYEMYYAQAMNHKLYKENNPQANEWADRVEKAFARDKALSNDYNNVISGGKWKNMMIQKHIGYTSWNDNFPADKLPEVFRIQQPEKATGGYIFTGENGYVAMEAEHYFSTQNAADAHWTVIPHIGRTLSGMALMPYTQPTDGASISYKMKLPKETKTVNVHIVVKSTLAFHDSKGHKYNIGFEGGKTETVNFNHNLNEDPKNVYSVFYPTVARRIVEKKVKLELPRTSDGLQTLIFRPLDPGIVLEKIVIDYGGYKKSYLFMDESPNKRMAQPL</sequence>
<protein>
    <recommendedName>
        <fullName evidence="6">Gylcosyl hydrolase 115 C-terminal domain-containing protein</fullName>
    </recommendedName>
</protein>
<proteinExistence type="predicted"/>
<comment type="caution">
    <text evidence="4">The sequence shown here is derived from an EMBL/GenBank/DDBJ whole genome shotgun (WGS) entry which is preliminary data.</text>
</comment>
<dbReference type="AlphaFoldDB" id="K5CMC6"/>